<dbReference type="AlphaFoldDB" id="A0A2N5XPI7"/>
<dbReference type="GO" id="GO:1990077">
    <property type="term" value="C:primosome complex"/>
    <property type="evidence" value="ECO:0007669"/>
    <property type="project" value="UniProtKB-UniRule"/>
</dbReference>
<dbReference type="Pfam" id="PF00270">
    <property type="entry name" value="DEAD"/>
    <property type="match status" value="1"/>
</dbReference>
<comment type="cofactor">
    <cofactor evidence="12">
        <name>Zn(2+)</name>
        <dbReference type="ChEBI" id="CHEBI:29105"/>
    </cofactor>
    <text evidence="12">Binds 2 zinc ions per subunit.</text>
</comment>
<keyword evidence="8 12" id="KW-0067">ATP-binding</keyword>
<comment type="function">
    <text evidence="12">Initiates the restart of stalled replication forks, which reloads the replicative helicase on sites other than the origin of replication. Recognizes and binds to abandoned replication forks and remodels them to uncover a helicase loading site. Promotes assembly of the primosome at these replication forks.</text>
</comment>
<feature type="binding site" evidence="12">
    <location>
        <position position="458"/>
    </location>
    <ligand>
        <name>Zn(2+)</name>
        <dbReference type="ChEBI" id="CHEBI:29105"/>
        <label>2</label>
    </ligand>
</feature>
<evidence type="ECO:0000256" key="3">
    <source>
        <dbReference type="ARBA" id="ARBA00022723"/>
    </source>
</evidence>
<accession>A0A2N5XPI7</accession>
<comment type="catalytic activity">
    <reaction evidence="11 12">
        <text>ATP + H2O = ADP + phosphate + H(+)</text>
        <dbReference type="Rhea" id="RHEA:13065"/>
        <dbReference type="ChEBI" id="CHEBI:15377"/>
        <dbReference type="ChEBI" id="CHEBI:15378"/>
        <dbReference type="ChEBI" id="CHEBI:30616"/>
        <dbReference type="ChEBI" id="CHEBI:43474"/>
        <dbReference type="ChEBI" id="CHEBI:456216"/>
        <dbReference type="EC" id="5.6.2.4"/>
    </reaction>
</comment>
<evidence type="ECO:0000256" key="6">
    <source>
        <dbReference type="ARBA" id="ARBA00022806"/>
    </source>
</evidence>
<dbReference type="Pfam" id="PF18319">
    <property type="entry name" value="Zn_ribbon_PriA"/>
    <property type="match status" value="1"/>
</dbReference>
<dbReference type="Proteomes" id="UP000234881">
    <property type="component" value="Unassembled WGS sequence"/>
</dbReference>
<evidence type="ECO:0000256" key="8">
    <source>
        <dbReference type="ARBA" id="ARBA00022840"/>
    </source>
</evidence>
<dbReference type="CDD" id="cd17929">
    <property type="entry name" value="DEXHc_priA"/>
    <property type="match status" value="1"/>
</dbReference>
<feature type="binding site" evidence="12">
    <location>
        <position position="446"/>
    </location>
    <ligand>
        <name>Zn(2+)</name>
        <dbReference type="ChEBI" id="CHEBI:29105"/>
        <label>1</label>
    </ligand>
</feature>
<dbReference type="EC" id="5.6.2.4" evidence="12"/>
<dbReference type="InterPro" id="IPR011545">
    <property type="entry name" value="DEAD/DEAH_box_helicase_dom"/>
</dbReference>
<comment type="similarity">
    <text evidence="12">Belongs to the helicase family. PriA subfamily.</text>
</comment>
<dbReference type="Pfam" id="PF17764">
    <property type="entry name" value="PriA_3primeBD"/>
    <property type="match status" value="1"/>
</dbReference>
<evidence type="ECO:0000256" key="4">
    <source>
        <dbReference type="ARBA" id="ARBA00022741"/>
    </source>
</evidence>
<proteinExistence type="inferred from homology"/>
<feature type="binding site" evidence="12">
    <location>
        <position position="473"/>
    </location>
    <ligand>
        <name>Zn(2+)</name>
        <dbReference type="ChEBI" id="CHEBI:29105"/>
        <label>2</label>
    </ligand>
</feature>
<keyword evidence="5 12" id="KW-0378">Hydrolase</keyword>
<dbReference type="GO" id="GO:0006310">
    <property type="term" value="P:DNA recombination"/>
    <property type="evidence" value="ECO:0007669"/>
    <property type="project" value="InterPro"/>
</dbReference>
<feature type="binding site" evidence="12">
    <location>
        <position position="449"/>
    </location>
    <ligand>
        <name>Zn(2+)</name>
        <dbReference type="ChEBI" id="CHEBI:29105"/>
        <label>1</label>
    </ligand>
</feature>
<name>A0A2N5XPI7_9HYPH</name>
<dbReference type="OrthoDB" id="9759544at2"/>
<feature type="domain" description="Helicase ATP-binding" evidence="13">
    <location>
        <begin position="219"/>
        <end position="385"/>
    </location>
</feature>
<dbReference type="PANTHER" id="PTHR30580:SF0">
    <property type="entry name" value="PRIMOSOMAL PROTEIN N"/>
    <property type="match status" value="1"/>
</dbReference>
<dbReference type="NCBIfam" id="NF004070">
    <property type="entry name" value="PRK05580.2-2"/>
    <property type="match status" value="1"/>
</dbReference>
<keyword evidence="3 12" id="KW-0479">Metal-binding</keyword>
<gene>
    <name evidence="12" type="primary">priA</name>
    <name evidence="14" type="ORF">C0081_16125</name>
</gene>
<dbReference type="InterPro" id="IPR005259">
    <property type="entry name" value="PriA"/>
</dbReference>
<evidence type="ECO:0000256" key="10">
    <source>
        <dbReference type="ARBA" id="ARBA00023235"/>
    </source>
</evidence>
<dbReference type="Gene3D" id="3.40.50.300">
    <property type="entry name" value="P-loop containing nucleotide triphosphate hydrolases"/>
    <property type="match status" value="2"/>
</dbReference>
<dbReference type="GO" id="GO:0006270">
    <property type="term" value="P:DNA replication initiation"/>
    <property type="evidence" value="ECO:0007669"/>
    <property type="project" value="TreeGrafter"/>
</dbReference>
<keyword evidence="9 12" id="KW-0238">DNA-binding</keyword>
<keyword evidence="2 12" id="KW-0235">DNA replication</keyword>
<dbReference type="InterPro" id="IPR040498">
    <property type="entry name" value="PriA_CRR"/>
</dbReference>
<reference evidence="14 15" key="1">
    <citation type="submission" date="2018-01" db="EMBL/GenBank/DDBJ databases">
        <title>The draft genome sequence of Cohaesibacter sp. H1304.</title>
        <authorList>
            <person name="Wang N.-N."/>
            <person name="Du Z.-J."/>
        </authorList>
    </citation>
    <scope>NUCLEOTIDE SEQUENCE [LARGE SCALE GENOMIC DNA]</scope>
    <source>
        <strain evidence="14 15">H1304</strain>
    </source>
</reference>
<keyword evidence="7 12" id="KW-0862">Zinc</keyword>
<evidence type="ECO:0000256" key="7">
    <source>
        <dbReference type="ARBA" id="ARBA00022833"/>
    </source>
</evidence>
<dbReference type="GO" id="GO:0016887">
    <property type="term" value="F:ATP hydrolysis activity"/>
    <property type="evidence" value="ECO:0007669"/>
    <property type="project" value="RHEA"/>
</dbReference>
<dbReference type="InterPro" id="IPR027417">
    <property type="entry name" value="P-loop_NTPase"/>
</dbReference>
<dbReference type="NCBIfam" id="TIGR00595">
    <property type="entry name" value="priA"/>
    <property type="match status" value="1"/>
</dbReference>
<dbReference type="GO" id="GO:0003677">
    <property type="term" value="F:DNA binding"/>
    <property type="evidence" value="ECO:0007669"/>
    <property type="project" value="UniProtKB-UniRule"/>
</dbReference>
<dbReference type="InterPro" id="IPR042115">
    <property type="entry name" value="PriA_3primeBD_sf"/>
</dbReference>
<evidence type="ECO:0000256" key="12">
    <source>
        <dbReference type="HAMAP-Rule" id="MF_00983"/>
    </source>
</evidence>
<dbReference type="GO" id="GO:0005524">
    <property type="term" value="F:ATP binding"/>
    <property type="evidence" value="ECO:0007669"/>
    <property type="project" value="UniProtKB-UniRule"/>
</dbReference>
<dbReference type="InterPro" id="IPR041222">
    <property type="entry name" value="PriA_3primeBD"/>
</dbReference>
<dbReference type="GO" id="GO:0043138">
    <property type="term" value="F:3'-5' DNA helicase activity"/>
    <property type="evidence" value="ECO:0007669"/>
    <property type="project" value="UniProtKB-EC"/>
</dbReference>
<keyword evidence="4 12" id="KW-0547">Nucleotide-binding</keyword>
<keyword evidence="10 12" id="KW-0413">Isomerase</keyword>
<dbReference type="InterPro" id="IPR014001">
    <property type="entry name" value="Helicase_ATP-bd"/>
</dbReference>
<evidence type="ECO:0000256" key="11">
    <source>
        <dbReference type="ARBA" id="ARBA00048988"/>
    </source>
</evidence>
<dbReference type="SMART" id="SM00487">
    <property type="entry name" value="DEXDc"/>
    <property type="match status" value="1"/>
</dbReference>
<evidence type="ECO:0000256" key="5">
    <source>
        <dbReference type="ARBA" id="ARBA00022801"/>
    </source>
</evidence>
<evidence type="ECO:0000313" key="14">
    <source>
        <dbReference type="EMBL" id="PLW76404.1"/>
    </source>
</evidence>
<comment type="caution">
    <text evidence="14">The sequence shown here is derived from an EMBL/GenBank/DDBJ whole genome shotgun (WGS) entry which is preliminary data.</text>
</comment>
<sequence length="738" mass="80600">MRIIVSSTCQIVSVLVPVYVDSSYSYRVPNGPLDTEDGAAPSKLVAGQVVKVPLGPRSVLGVVWDDDVAFTDNNRLKDIEHVYHGTVLSANFRKFVDWIAQYTLAQRGMVLRMVLRGEESLLPPKPIKALRLAGPVPARMTKAREQVLSVMEGGLAQVKADIVERSGVSASVVDGLVKAGTLEPCFLPAPALVATPQADFAAPRLSEQQEVAAQQLRQAVAADCFAGLLLDGVTGSGKTEVYFEGVAEALRHGKQILIMVPEIALTGAFLDRFEARFGVRPGEWHSGQSQRYKNLIWRGVATGEIQVVVGARSSLMLPFRDLGLIVVDEEHDGAYKQEDRVIYNARDMAVVRGHLSGFPVVLASATPSVESHNNALQGRYSRIHLPDRFGGQSMPDIALIDMRANPPEKGHWLSPVLIEAVNETLEAGQQSLLFLNRRGYAPLTLCRTCGHRFQCPSCSTWLVEHRFRKQLVCHHCGHCEPVPPACPACGQEDSLVACGPGVERIAEEAASLWPDRHIVILSSDLIHGVQQLRTELELISSGKADIVIGTQLVAKGHNFPAMMLVGVIDADLGLAHGDLRAGEKVFQTLAQVTGRAGRHTGQGRGLLQSYAPDHPVIAALANGDREGFYTYELEQRHRAMMPPFGRLAAIILSAEDREAALSYGRLMVRAVPRENDVRVLGPAEAPLSVLRGRYRFRLLVATPRSFSLSPWLRLWLSQCPKPKGSLRVQIDVDPVSFV</sequence>
<feature type="binding site" evidence="12">
    <location>
        <position position="489"/>
    </location>
    <ligand>
        <name>Zn(2+)</name>
        <dbReference type="ChEBI" id="CHEBI:29105"/>
        <label>1</label>
    </ligand>
</feature>
<dbReference type="PANTHER" id="PTHR30580">
    <property type="entry name" value="PRIMOSOMAL PROTEIN N"/>
    <property type="match status" value="1"/>
</dbReference>
<comment type="subunit">
    <text evidence="12">Component of the replication restart primosome.</text>
</comment>
<keyword evidence="1 12" id="KW-0639">Primosome</keyword>
<dbReference type="GO" id="GO:0006302">
    <property type="term" value="P:double-strand break repair"/>
    <property type="evidence" value="ECO:0007669"/>
    <property type="project" value="InterPro"/>
</dbReference>
<keyword evidence="6 12" id="KW-0347">Helicase</keyword>
<evidence type="ECO:0000256" key="2">
    <source>
        <dbReference type="ARBA" id="ARBA00022705"/>
    </source>
</evidence>
<keyword evidence="15" id="KW-1185">Reference proteome</keyword>
<protein>
    <recommendedName>
        <fullName evidence="12">Replication restart protein PriA</fullName>
    </recommendedName>
    <alternativeName>
        <fullName evidence="12">ATP-dependent DNA helicase PriA</fullName>
        <ecNumber evidence="12">5.6.2.4</ecNumber>
    </alternativeName>
    <alternativeName>
        <fullName evidence="12">DNA 3'-5' helicase PriA</fullName>
    </alternativeName>
</protein>
<feature type="binding site" evidence="12">
    <location>
        <position position="486"/>
    </location>
    <ligand>
        <name>Zn(2+)</name>
        <dbReference type="ChEBI" id="CHEBI:29105"/>
        <label>1</label>
    </ligand>
</feature>
<feature type="binding site" evidence="12">
    <location>
        <position position="476"/>
    </location>
    <ligand>
        <name>Zn(2+)</name>
        <dbReference type="ChEBI" id="CHEBI:29105"/>
        <label>2</label>
    </ligand>
</feature>
<organism evidence="14 15">
    <name type="scientific">Cohaesibacter celericrescens</name>
    <dbReference type="NCBI Taxonomy" id="2067669"/>
    <lineage>
        <taxon>Bacteria</taxon>
        <taxon>Pseudomonadati</taxon>
        <taxon>Pseudomonadota</taxon>
        <taxon>Alphaproteobacteria</taxon>
        <taxon>Hyphomicrobiales</taxon>
        <taxon>Cohaesibacteraceae</taxon>
    </lineage>
</organism>
<evidence type="ECO:0000259" key="13">
    <source>
        <dbReference type="PROSITE" id="PS51192"/>
    </source>
</evidence>
<dbReference type="FunFam" id="3.40.50.300:FF:000489">
    <property type="entry name" value="Primosome assembly protein PriA"/>
    <property type="match status" value="1"/>
</dbReference>
<dbReference type="Pfam" id="PF18074">
    <property type="entry name" value="PriA_C"/>
    <property type="match status" value="1"/>
</dbReference>
<feature type="binding site" evidence="12">
    <location>
        <position position="455"/>
    </location>
    <ligand>
        <name>Zn(2+)</name>
        <dbReference type="ChEBI" id="CHEBI:29105"/>
        <label>2</label>
    </ligand>
</feature>
<comment type="catalytic activity">
    <reaction evidence="12">
        <text>Couples ATP hydrolysis with the unwinding of duplex DNA by translocating in the 3'-5' direction.</text>
        <dbReference type="EC" id="5.6.2.4"/>
    </reaction>
</comment>
<dbReference type="EMBL" id="PKUQ01000031">
    <property type="protein sequence ID" value="PLW76404.1"/>
    <property type="molecule type" value="Genomic_DNA"/>
</dbReference>
<evidence type="ECO:0000313" key="15">
    <source>
        <dbReference type="Proteomes" id="UP000234881"/>
    </source>
</evidence>
<dbReference type="PROSITE" id="PS51192">
    <property type="entry name" value="HELICASE_ATP_BIND_1"/>
    <property type="match status" value="1"/>
</dbReference>
<dbReference type="GO" id="GO:0006269">
    <property type="term" value="P:DNA replication, synthesis of primer"/>
    <property type="evidence" value="ECO:0007669"/>
    <property type="project" value="UniProtKB-KW"/>
</dbReference>
<dbReference type="Gene3D" id="3.40.1440.60">
    <property type="entry name" value="PriA, 3(prime) DNA-binding domain"/>
    <property type="match status" value="1"/>
</dbReference>
<dbReference type="InterPro" id="IPR041236">
    <property type="entry name" value="PriA_C"/>
</dbReference>
<evidence type="ECO:0000256" key="1">
    <source>
        <dbReference type="ARBA" id="ARBA00022515"/>
    </source>
</evidence>
<dbReference type="GO" id="GO:0008270">
    <property type="term" value="F:zinc ion binding"/>
    <property type="evidence" value="ECO:0007669"/>
    <property type="project" value="UniProtKB-UniRule"/>
</dbReference>
<dbReference type="SUPFAM" id="SSF52540">
    <property type="entry name" value="P-loop containing nucleoside triphosphate hydrolases"/>
    <property type="match status" value="2"/>
</dbReference>
<evidence type="ECO:0000256" key="9">
    <source>
        <dbReference type="ARBA" id="ARBA00023125"/>
    </source>
</evidence>
<dbReference type="HAMAP" id="MF_00983">
    <property type="entry name" value="PriA"/>
    <property type="match status" value="1"/>
</dbReference>